<feature type="region of interest" description="Disordered" evidence="1">
    <location>
        <begin position="357"/>
        <end position="411"/>
    </location>
</feature>
<dbReference type="GO" id="GO:0007142">
    <property type="term" value="P:male meiosis II"/>
    <property type="evidence" value="ECO:0007669"/>
    <property type="project" value="InterPro"/>
</dbReference>
<gene>
    <name evidence="2" type="ORF">RND81_05G214300</name>
</gene>
<evidence type="ECO:0000313" key="2">
    <source>
        <dbReference type="EMBL" id="KAK9726427.1"/>
    </source>
</evidence>
<organism evidence="2 3">
    <name type="scientific">Saponaria officinalis</name>
    <name type="common">Common soapwort</name>
    <name type="synonym">Lychnis saponaria</name>
    <dbReference type="NCBI Taxonomy" id="3572"/>
    <lineage>
        <taxon>Eukaryota</taxon>
        <taxon>Viridiplantae</taxon>
        <taxon>Streptophyta</taxon>
        <taxon>Embryophyta</taxon>
        <taxon>Tracheophyta</taxon>
        <taxon>Spermatophyta</taxon>
        <taxon>Magnoliopsida</taxon>
        <taxon>eudicotyledons</taxon>
        <taxon>Gunneridae</taxon>
        <taxon>Pentapetalae</taxon>
        <taxon>Caryophyllales</taxon>
        <taxon>Caryophyllaceae</taxon>
        <taxon>Caryophylleae</taxon>
        <taxon>Saponaria</taxon>
    </lineage>
</organism>
<feature type="region of interest" description="Disordered" evidence="1">
    <location>
        <begin position="52"/>
        <end position="247"/>
    </location>
</feature>
<feature type="compositionally biased region" description="Low complexity" evidence="1">
    <location>
        <begin position="357"/>
        <end position="370"/>
    </location>
</feature>
<keyword evidence="3" id="KW-1185">Reference proteome</keyword>
<comment type="caution">
    <text evidence="2">The sequence shown here is derived from an EMBL/GenBank/DDBJ whole genome shotgun (WGS) entry which is preliminary data.</text>
</comment>
<accession>A0AAW1KYE8</accession>
<dbReference type="EMBL" id="JBDFQZ010000005">
    <property type="protein sequence ID" value="KAK9726427.1"/>
    <property type="molecule type" value="Genomic_DNA"/>
</dbReference>
<dbReference type="Proteomes" id="UP001443914">
    <property type="component" value="Unassembled WGS sequence"/>
</dbReference>
<protein>
    <submittedName>
        <fullName evidence="2">Uncharacterized protein</fullName>
    </submittedName>
</protein>
<dbReference type="AlphaFoldDB" id="A0AAW1KYE8"/>
<feature type="compositionally biased region" description="Basic and acidic residues" evidence="1">
    <location>
        <begin position="223"/>
        <end position="235"/>
    </location>
</feature>
<reference evidence="2" key="1">
    <citation type="submission" date="2024-03" db="EMBL/GenBank/DDBJ databases">
        <title>WGS assembly of Saponaria officinalis var. Norfolk2.</title>
        <authorList>
            <person name="Jenkins J."/>
            <person name="Shu S."/>
            <person name="Grimwood J."/>
            <person name="Barry K."/>
            <person name="Goodstein D."/>
            <person name="Schmutz J."/>
            <person name="Leebens-Mack J."/>
            <person name="Osbourn A."/>
        </authorList>
    </citation>
    <scope>NUCLEOTIDE SEQUENCE [LARGE SCALE GENOMIC DNA]</scope>
    <source>
        <strain evidence="2">JIC</strain>
    </source>
</reference>
<dbReference type="PANTHER" id="PTHR33318">
    <property type="entry name" value="ASPARTYL/GLUTAMYL-TRNA(ASN/GLN) AMIDOTRANSFERASE SUBUNIT"/>
    <property type="match status" value="1"/>
</dbReference>
<proteinExistence type="predicted"/>
<evidence type="ECO:0000256" key="1">
    <source>
        <dbReference type="SAM" id="MobiDB-lite"/>
    </source>
</evidence>
<dbReference type="InterPro" id="IPR039300">
    <property type="entry name" value="JASON"/>
</dbReference>
<feature type="compositionally biased region" description="Acidic residues" evidence="1">
    <location>
        <begin position="154"/>
        <end position="191"/>
    </location>
</feature>
<feature type="compositionally biased region" description="Low complexity" evidence="1">
    <location>
        <begin position="204"/>
        <end position="217"/>
    </location>
</feature>
<feature type="compositionally biased region" description="Low complexity" evidence="1">
    <location>
        <begin position="126"/>
        <end position="141"/>
    </location>
</feature>
<feature type="compositionally biased region" description="Polar residues" evidence="1">
    <location>
        <begin position="387"/>
        <end position="404"/>
    </location>
</feature>
<dbReference type="PANTHER" id="PTHR33318:SF4">
    <property type="entry name" value="OS04G0511700 PROTEIN"/>
    <property type="match status" value="1"/>
</dbReference>
<name>A0AAW1KYE8_SAPOF</name>
<sequence length="411" mass="44981">MGCFLGCFGGSKDDKKRPKIAHLPHHYPNIGKQYSPVNQSVAAKQVLLEEPINSSISEIGVKPVEEKSSLTNNSGDKEEEQSGIGARKRVTFDSNVKEYEHVSCNEASETTEEDEKEADFTKPGKSSCTSESGSTLSSLGSFPPNHRYQNCRDSDDDDDELGCEVSDLDDDDEFNEDDDEEAYDAEYSDDEYYSRQVAGISTRSCSSTESGTKSSLTYAADDESQKCHESRDKETNAPPGLHHGARDRAAYVNSVLNPVENTAQWKQLKAKRTSTLKQQKENFLKSESTLNGPENNYSVAVDASLSTWLSPTKATPIVSETIPSSASMSSHGSNSVILREEKPILCALTMEELNQISVSSSPRKSPIQSSNEKPLVGTVGIHRTRVQDSVSASSFKGIPSTNRNYGDKSMK</sequence>
<evidence type="ECO:0000313" key="3">
    <source>
        <dbReference type="Proteomes" id="UP001443914"/>
    </source>
</evidence>